<dbReference type="EMBL" id="OBMT01000001">
    <property type="protein sequence ID" value="SOB92764.1"/>
    <property type="molecule type" value="Genomic_DNA"/>
</dbReference>
<dbReference type="OrthoDB" id="9808276at2"/>
<gene>
    <name evidence="3" type="ORF">SAMN05877831_10155</name>
</gene>
<dbReference type="RefSeq" id="WP_097068118.1">
    <property type="nucleotide sequence ID" value="NZ_OBMT01000001.1"/>
</dbReference>
<dbReference type="AlphaFoldDB" id="A0A285RFU8"/>
<dbReference type="Gene3D" id="3.40.50.720">
    <property type="entry name" value="NAD(P)-binding Rossmann-like Domain"/>
    <property type="match status" value="1"/>
</dbReference>
<name>A0A285RFU8_9RHOB</name>
<dbReference type="InterPro" id="IPR001509">
    <property type="entry name" value="Epimerase_deHydtase"/>
</dbReference>
<feature type="domain" description="NAD-dependent epimerase/dehydratase" evidence="2">
    <location>
        <begin position="108"/>
        <end position="212"/>
    </location>
</feature>
<organism evidence="3 4">
    <name type="scientific">Rhodobacter maris</name>
    <dbReference type="NCBI Taxonomy" id="446682"/>
    <lineage>
        <taxon>Bacteria</taxon>
        <taxon>Pseudomonadati</taxon>
        <taxon>Pseudomonadota</taxon>
        <taxon>Alphaproteobacteria</taxon>
        <taxon>Rhodobacterales</taxon>
        <taxon>Rhodobacter group</taxon>
        <taxon>Rhodobacter</taxon>
    </lineage>
</organism>
<evidence type="ECO:0000313" key="3">
    <source>
        <dbReference type="EMBL" id="SOB92764.1"/>
    </source>
</evidence>
<reference evidence="4" key="1">
    <citation type="submission" date="2017-08" db="EMBL/GenBank/DDBJ databases">
        <authorList>
            <person name="Varghese N."/>
            <person name="Submissions S."/>
        </authorList>
    </citation>
    <scope>NUCLEOTIDE SEQUENCE [LARGE SCALE GENOMIC DNA]</scope>
    <source>
        <strain evidence="4">JA276</strain>
    </source>
</reference>
<dbReference type="PANTHER" id="PTHR43574">
    <property type="entry name" value="EPIMERASE-RELATED"/>
    <property type="match status" value="1"/>
</dbReference>
<dbReference type="SUPFAM" id="SSF51735">
    <property type="entry name" value="NAD(P)-binding Rossmann-fold domains"/>
    <property type="match status" value="1"/>
</dbReference>
<keyword evidence="4" id="KW-1185">Reference proteome</keyword>
<dbReference type="Proteomes" id="UP000219111">
    <property type="component" value="Unassembled WGS sequence"/>
</dbReference>
<evidence type="ECO:0000256" key="1">
    <source>
        <dbReference type="ARBA" id="ARBA00023027"/>
    </source>
</evidence>
<sequence>MSADLEGRHLLLFGAGYCARAVAAQALARGARVSATARTDTAAARLAARGIRPWRLADGHWLPRMALAGVTDLLVSTPPASGGCPAFASVSDALAAGASLGTLRWIGYYSSSAVYGDCSGAWIDERQPPAPASPDAQGRLVAERHWRGLALRHRLTLDILRIAGIYGPEGRNILAQLRSGRARAIIKPGQVFNRIHRDDIAAATLAALRHPRPERLIHLADGAPCSSAELTRGVAALMGLPAPPEHPFDAAALPAGMAAFWAENRRLRVDAMLALPGFALRFPDWRAGYADLLQDPEAEPPPVSAATAAPAR</sequence>
<dbReference type="Pfam" id="PF01370">
    <property type="entry name" value="Epimerase"/>
    <property type="match status" value="1"/>
</dbReference>
<evidence type="ECO:0000259" key="2">
    <source>
        <dbReference type="Pfam" id="PF01370"/>
    </source>
</evidence>
<evidence type="ECO:0000313" key="4">
    <source>
        <dbReference type="Proteomes" id="UP000219111"/>
    </source>
</evidence>
<protein>
    <submittedName>
        <fullName evidence="3">Nucleoside-diphosphate-sugar epimerase</fullName>
    </submittedName>
</protein>
<keyword evidence="1" id="KW-0520">NAD</keyword>
<accession>A0A285RFU8</accession>
<dbReference type="InterPro" id="IPR036291">
    <property type="entry name" value="NAD(P)-bd_dom_sf"/>
</dbReference>
<proteinExistence type="predicted"/>